<feature type="binding site" evidence="11">
    <location>
        <position position="122"/>
    </location>
    <ligand>
        <name>FMN</name>
        <dbReference type="ChEBI" id="CHEBI:58210"/>
    </ligand>
</feature>
<evidence type="ECO:0000256" key="6">
    <source>
        <dbReference type="ARBA" id="ARBA00022842"/>
    </source>
</evidence>
<dbReference type="AlphaFoldDB" id="A0A1H2RFJ5"/>
<organism evidence="13 14">
    <name type="scientific">Marinococcus luteus</name>
    <dbReference type="NCBI Taxonomy" id="1122204"/>
    <lineage>
        <taxon>Bacteria</taxon>
        <taxon>Bacillati</taxon>
        <taxon>Bacillota</taxon>
        <taxon>Bacilli</taxon>
        <taxon>Bacillales</taxon>
        <taxon>Bacillaceae</taxon>
        <taxon>Marinococcus</taxon>
    </lineage>
</organism>
<feature type="binding site" evidence="11">
    <location>
        <position position="152"/>
    </location>
    <ligand>
        <name>substrate</name>
    </ligand>
</feature>
<evidence type="ECO:0000256" key="10">
    <source>
        <dbReference type="ARBA" id="ARBA00025810"/>
    </source>
</evidence>
<evidence type="ECO:0000256" key="3">
    <source>
        <dbReference type="ARBA" id="ARBA00022630"/>
    </source>
</evidence>
<evidence type="ECO:0000256" key="4">
    <source>
        <dbReference type="ARBA" id="ARBA00022643"/>
    </source>
</evidence>
<evidence type="ECO:0000256" key="9">
    <source>
        <dbReference type="ARBA" id="ARBA00023235"/>
    </source>
</evidence>
<dbReference type="GO" id="GO:0005737">
    <property type="term" value="C:cytoplasm"/>
    <property type="evidence" value="ECO:0007669"/>
    <property type="project" value="UniProtKB-SubCell"/>
</dbReference>
<keyword evidence="7 11" id="KW-0521">NADP</keyword>
<dbReference type="CDD" id="cd02811">
    <property type="entry name" value="IDI-2_FMN"/>
    <property type="match status" value="1"/>
</dbReference>
<dbReference type="GO" id="GO:0070402">
    <property type="term" value="F:NADPH binding"/>
    <property type="evidence" value="ECO:0007669"/>
    <property type="project" value="UniProtKB-UniRule"/>
</dbReference>
<dbReference type="InterPro" id="IPR011179">
    <property type="entry name" value="IPdP_isomerase"/>
</dbReference>
<evidence type="ECO:0000313" key="13">
    <source>
        <dbReference type="EMBL" id="SDW17439.1"/>
    </source>
</evidence>
<proteinExistence type="inferred from homology"/>
<keyword evidence="6 11" id="KW-0460">Magnesium</keyword>
<dbReference type="GO" id="GO:0008299">
    <property type="term" value="P:isoprenoid biosynthetic process"/>
    <property type="evidence" value="ECO:0007669"/>
    <property type="project" value="UniProtKB-UniRule"/>
</dbReference>
<evidence type="ECO:0000256" key="11">
    <source>
        <dbReference type="HAMAP-Rule" id="MF_00354"/>
    </source>
</evidence>
<feature type="binding site" evidence="11">
    <location>
        <position position="214"/>
    </location>
    <ligand>
        <name>FMN</name>
        <dbReference type="ChEBI" id="CHEBI:58210"/>
    </ligand>
</feature>
<feature type="binding site" evidence="11">
    <location>
        <begin position="280"/>
        <end position="281"/>
    </location>
    <ligand>
        <name>FMN</name>
        <dbReference type="ChEBI" id="CHEBI:58210"/>
    </ligand>
</feature>
<dbReference type="GO" id="GO:0016491">
    <property type="term" value="F:oxidoreductase activity"/>
    <property type="evidence" value="ECO:0007669"/>
    <property type="project" value="InterPro"/>
</dbReference>
<dbReference type="InterPro" id="IPR000262">
    <property type="entry name" value="FMN-dep_DH"/>
</dbReference>
<dbReference type="GO" id="GO:0010181">
    <property type="term" value="F:FMN binding"/>
    <property type="evidence" value="ECO:0007669"/>
    <property type="project" value="UniProtKB-UniRule"/>
</dbReference>
<keyword evidence="5 11" id="KW-0479">Metal-binding</keyword>
<comment type="function">
    <text evidence="11">Involved in the biosynthesis of isoprenoids. Catalyzes the 1,3-allylic rearrangement of the homoallylic substrate isopentenyl (IPP) to its allylic isomer, dimethylallyl diphosphate (DMAPP).</text>
</comment>
<keyword evidence="9 11" id="KW-0413">Isomerase</keyword>
<evidence type="ECO:0000259" key="12">
    <source>
        <dbReference type="Pfam" id="PF01070"/>
    </source>
</evidence>
<reference evidence="13 14" key="1">
    <citation type="submission" date="2016-10" db="EMBL/GenBank/DDBJ databases">
        <authorList>
            <person name="de Groot N.N."/>
        </authorList>
    </citation>
    <scope>NUCLEOTIDE SEQUENCE [LARGE SCALE GENOMIC DNA]</scope>
    <source>
        <strain evidence="13 14">DSM 23126</strain>
    </source>
</reference>
<feature type="binding site" evidence="11">
    <location>
        <position position="184"/>
    </location>
    <ligand>
        <name>FMN</name>
        <dbReference type="ChEBI" id="CHEBI:58210"/>
    </ligand>
</feature>
<comment type="subcellular location">
    <subcellularLocation>
        <location evidence="11">Cytoplasm</location>
    </subcellularLocation>
</comment>
<keyword evidence="8 11" id="KW-0414">Isoprene biosynthesis</keyword>
<dbReference type="OrthoDB" id="9795032at2"/>
<comment type="cofactor">
    <cofactor evidence="11">
        <name>Mg(2+)</name>
        <dbReference type="ChEBI" id="CHEBI:18420"/>
    </cofactor>
</comment>
<dbReference type="SUPFAM" id="SSF51395">
    <property type="entry name" value="FMN-linked oxidoreductases"/>
    <property type="match status" value="1"/>
</dbReference>
<feature type="binding site" evidence="11">
    <location>
        <position position="93"/>
    </location>
    <ligand>
        <name>FMN</name>
        <dbReference type="ChEBI" id="CHEBI:58210"/>
    </ligand>
</feature>
<dbReference type="RefSeq" id="WP_091611237.1">
    <property type="nucleotide sequence ID" value="NZ_FNNC01000001.1"/>
</dbReference>
<dbReference type="PANTHER" id="PTHR43665:SF1">
    <property type="entry name" value="ISOPENTENYL-DIPHOSPHATE DELTA-ISOMERASE"/>
    <property type="match status" value="1"/>
</dbReference>
<feature type="domain" description="FMN-dependent dehydrogenase" evidence="12">
    <location>
        <begin position="166"/>
        <end position="324"/>
    </location>
</feature>
<dbReference type="STRING" id="1122204.SAMN05421781_0713"/>
<dbReference type="EC" id="5.3.3.2" evidence="11"/>
<comment type="cofactor">
    <cofactor evidence="1 11">
        <name>FMN</name>
        <dbReference type="ChEBI" id="CHEBI:58210"/>
    </cofactor>
</comment>
<comment type="similarity">
    <text evidence="11">Belongs to the IPP isomerase type 2 family.</text>
</comment>
<evidence type="ECO:0000313" key="14">
    <source>
        <dbReference type="Proteomes" id="UP000199488"/>
    </source>
</evidence>
<sequence>MSRARRKQDHIEYALSTGFSAESSLDDIQFVHQSLPDSASLYTDASVEIGGLSLSSPILINAMTGGGGSETAAVNASLAEAAAATGVAMAVGSQTSAIKNEQESYTYKVVREKNPDGVIFANTGSEVSVEQAAQAVEMIQADALQIHLNVIQELVMPEGDRDFQGALDRIGRIANELSVPVIVKEVGFGISFETAAKLRSSGVAVIDAGGSGGTNFSMIENKRRERPFAFFDQWGIPTAAAIAETVHAWHPGSVIGSGGVRHGLDVARIIALGGSASGMAGAVLREAKDSGAEGAASFLRQVQEELKTVMTAVGAQNINELQRAPIVLRGETAHWLKERGIDTSVYSRRSI</sequence>
<dbReference type="EMBL" id="FNNC01000001">
    <property type="protein sequence ID" value="SDW17439.1"/>
    <property type="molecule type" value="Genomic_DNA"/>
</dbReference>
<dbReference type="GO" id="GO:0004452">
    <property type="term" value="F:isopentenyl-diphosphate delta-isomerase activity"/>
    <property type="evidence" value="ECO:0007669"/>
    <property type="project" value="UniProtKB-UniRule"/>
</dbReference>
<feature type="binding site" evidence="11">
    <location>
        <begin position="6"/>
        <end position="7"/>
    </location>
    <ligand>
        <name>substrate</name>
    </ligand>
</feature>
<comment type="subunit">
    <text evidence="10 11">Homooctamer. Dimer of tetramers.</text>
</comment>
<evidence type="ECO:0000256" key="5">
    <source>
        <dbReference type="ARBA" id="ARBA00022723"/>
    </source>
</evidence>
<dbReference type="GO" id="GO:0000287">
    <property type="term" value="F:magnesium ion binding"/>
    <property type="evidence" value="ECO:0007669"/>
    <property type="project" value="UniProtKB-UniRule"/>
</dbReference>
<evidence type="ECO:0000256" key="2">
    <source>
        <dbReference type="ARBA" id="ARBA00022490"/>
    </source>
</evidence>
<comment type="cofactor">
    <cofactor evidence="11">
        <name>NADPH</name>
        <dbReference type="ChEBI" id="CHEBI:57783"/>
    </cofactor>
</comment>
<evidence type="ECO:0000256" key="8">
    <source>
        <dbReference type="ARBA" id="ARBA00023229"/>
    </source>
</evidence>
<name>A0A1H2RFJ5_9BACI</name>
<protein>
    <recommendedName>
        <fullName evidence="11">Isopentenyl-diphosphate delta-isomerase</fullName>
        <shortName evidence="11">IPP isomerase</shortName>
        <ecNumber evidence="11">5.3.3.2</ecNumber>
    </recommendedName>
    <alternativeName>
        <fullName evidence="11">Isopentenyl diphosphate:dimethylallyl diphosphate isomerase</fullName>
    </alternativeName>
    <alternativeName>
        <fullName evidence="11">Isopentenyl pyrophosphate isomerase</fullName>
    </alternativeName>
    <alternativeName>
        <fullName evidence="11">Type 2 isopentenyl diphosphate isomerase</fullName>
        <shortName evidence="11">IDI-2</shortName>
    </alternativeName>
</protein>
<feature type="binding site" evidence="11">
    <location>
        <begin position="259"/>
        <end position="261"/>
    </location>
    <ligand>
        <name>FMN</name>
        <dbReference type="ChEBI" id="CHEBI:58210"/>
    </ligand>
</feature>
<keyword evidence="4 11" id="KW-0288">FMN</keyword>
<accession>A0A1H2RFJ5</accession>
<dbReference type="NCBIfam" id="TIGR02151">
    <property type="entry name" value="IPP_isom_2"/>
    <property type="match status" value="1"/>
</dbReference>
<comment type="catalytic activity">
    <reaction evidence="11">
        <text>isopentenyl diphosphate = dimethylallyl diphosphate</text>
        <dbReference type="Rhea" id="RHEA:23284"/>
        <dbReference type="ChEBI" id="CHEBI:57623"/>
        <dbReference type="ChEBI" id="CHEBI:128769"/>
        <dbReference type="EC" id="5.3.3.2"/>
    </reaction>
</comment>
<dbReference type="PIRSF" id="PIRSF003314">
    <property type="entry name" value="IPP_isomerase"/>
    <property type="match status" value="1"/>
</dbReference>
<evidence type="ECO:0000256" key="7">
    <source>
        <dbReference type="ARBA" id="ARBA00022857"/>
    </source>
</evidence>
<keyword evidence="2 11" id="KW-0963">Cytoplasm</keyword>
<gene>
    <name evidence="11" type="primary">fni</name>
    <name evidence="13" type="ORF">SAMN05421781_0713</name>
</gene>
<dbReference type="InterPro" id="IPR013785">
    <property type="entry name" value="Aldolase_TIM"/>
</dbReference>
<dbReference type="Proteomes" id="UP000199488">
    <property type="component" value="Unassembled WGS sequence"/>
</dbReference>
<feature type="binding site" evidence="11">
    <location>
        <begin position="62"/>
        <end position="64"/>
    </location>
    <ligand>
        <name>FMN</name>
        <dbReference type="ChEBI" id="CHEBI:58210"/>
    </ligand>
</feature>
<dbReference type="Pfam" id="PF01070">
    <property type="entry name" value="FMN_dh"/>
    <property type="match status" value="1"/>
</dbReference>
<keyword evidence="3 11" id="KW-0285">Flavoprotein</keyword>
<feature type="binding site" evidence="11">
    <location>
        <position position="153"/>
    </location>
    <ligand>
        <name>Mg(2+)</name>
        <dbReference type="ChEBI" id="CHEBI:18420"/>
    </ligand>
</feature>
<comment type="caution">
    <text evidence="11">Lacks conserved residue(s) required for the propagation of feature annotation.</text>
</comment>
<evidence type="ECO:0000256" key="1">
    <source>
        <dbReference type="ARBA" id="ARBA00001917"/>
    </source>
</evidence>
<keyword evidence="14" id="KW-1185">Reference proteome</keyword>
<dbReference type="PANTHER" id="PTHR43665">
    <property type="entry name" value="ISOPENTENYL-DIPHOSPHATE DELTA-ISOMERASE"/>
    <property type="match status" value="1"/>
</dbReference>
<dbReference type="Gene3D" id="3.20.20.70">
    <property type="entry name" value="Aldolase class I"/>
    <property type="match status" value="1"/>
</dbReference>
<dbReference type="HAMAP" id="MF_00354">
    <property type="entry name" value="Idi_2"/>
    <property type="match status" value="1"/>
</dbReference>